<dbReference type="AlphaFoldDB" id="A0A164WJZ6"/>
<evidence type="ECO:0000256" key="7">
    <source>
        <dbReference type="SAM" id="MobiDB-lite"/>
    </source>
</evidence>
<feature type="coiled-coil region" evidence="6">
    <location>
        <begin position="220"/>
        <end position="247"/>
    </location>
</feature>
<keyword evidence="3" id="KW-0238">DNA-binding</keyword>
<name>A0A164WJZ6_DAUCS</name>
<feature type="domain" description="AP2/ERF" evidence="8">
    <location>
        <begin position="154"/>
        <end position="212"/>
    </location>
</feature>
<dbReference type="PRINTS" id="PR00367">
    <property type="entry name" value="ETHRSPELEMNT"/>
</dbReference>
<dbReference type="PANTHER" id="PTHR32467:SF97">
    <property type="entry name" value="ETHYLENE-RESPONSIVE TRANSCRIPTION FACTOR WRI1"/>
    <property type="match status" value="1"/>
</dbReference>
<sequence>MKEKPSNSLSSRANSKSSSIHSSTQRIPPLKNSFSKKKRDIVQNGNRAPIHRTSIYKGVTRHKFTRRFEAHLWDKDSWTTQHKKKGRQRAYENEDLAAHAYDLAALKYWGPTTALNFPASLYEKEIEKMSNLTKEEYVATLKRKSRGFSRGASEYRGVAKHHAKGKWEARIKVIGEKRYRYLGTFTTEKEAAIAYDLAAIQLRGTSAVTNFDISTYKQDLHEYDTLLETTDEERNDYEKKYNDEQGEQIEEMTMLSRTTEGFNDMDLGKDVAMDFINVHDYEKFPKLNVSNDGYYEASGELVPLSKETSNNTENYMDGNYDGLVPAVVEDAYDLDMFLDENLYENYALNQYGLVDDEFMQMTTMNPCCDLNQDISPVKEYRTGDDISDLVENEAEDMKDGKGCTGDEANNSMK</sequence>
<gene>
    <name evidence="9" type="ORF">DCAR_020759</name>
</gene>
<evidence type="ECO:0000256" key="5">
    <source>
        <dbReference type="ARBA" id="ARBA00023242"/>
    </source>
</evidence>
<dbReference type="CDD" id="cd00018">
    <property type="entry name" value="AP2"/>
    <property type="match status" value="1"/>
</dbReference>
<keyword evidence="4" id="KW-0804">Transcription</keyword>
<accession>A0A164WJZ6</accession>
<dbReference type="PANTHER" id="PTHR32467">
    <property type="entry name" value="AP2-LIKE ETHYLENE-RESPONSIVE TRANSCRIPTION FACTOR"/>
    <property type="match status" value="1"/>
</dbReference>
<dbReference type="PROSITE" id="PS51032">
    <property type="entry name" value="AP2_ERF"/>
    <property type="match status" value="2"/>
</dbReference>
<dbReference type="Gramene" id="KZM91876">
    <property type="protein sequence ID" value="KZM91876"/>
    <property type="gene ID" value="DCAR_020759"/>
</dbReference>
<dbReference type="SMART" id="SM00380">
    <property type="entry name" value="AP2"/>
    <property type="match status" value="2"/>
</dbReference>
<feature type="region of interest" description="Disordered" evidence="7">
    <location>
        <begin position="1"/>
        <end position="48"/>
    </location>
</feature>
<dbReference type="InterPro" id="IPR016177">
    <property type="entry name" value="DNA-bd_dom_sf"/>
</dbReference>
<evidence type="ECO:0000259" key="8">
    <source>
        <dbReference type="PROSITE" id="PS51032"/>
    </source>
</evidence>
<dbReference type="InterPro" id="IPR001471">
    <property type="entry name" value="AP2/ERF_dom"/>
</dbReference>
<dbReference type="GO" id="GO:0005634">
    <property type="term" value="C:nucleus"/>
    <property type="evidence" value="ECO:0007669"/>
    <property type="project" value="UniProtKB-SubCell"/>
</dbReference>
<evidence type="ECO:0000256" key="1">
    <source>
        <dbReference type="ARBA" id="ARBA00004123"/>
    </source>
</evidence>
<evidence type="ECO:0000256" key="4">
    <source>
        <dbReference type="ARBA" id="ARBA00023163"/>
    </source>
</evidence>
<feature type="domain" description="AP2/ERF" evidence="8">
    <location>
        <begin position="55"/>
        <end position="118"/>
    </location>
</feature>
<evidence type="ECO:0000256" key="6">
    <source>
        <dbReference type="SAM" id="Coils"/>
    </source>
</evidence>
<keyword evidence="5" id="KW-0539">Nucleus</keyword>
<protein>
    <recommendedName>
        <fullName evidence="8">AP2/ERF domain-containing protein</fullName>
    </recommendedName>
</protein>
<evidence type="ECO:0000256" key="3">
    <source>
        <dbReference type="ARBA" id="ARBA00023125"/>
    </source>
</evidence>
<evidence type="ECO:0000313" key="9">
    <source>
        <dbReference type="EMBL" id="KZM91876.1"/>
    </source>
</evidence>
<evidence type="ECO:0000256" key="2">
    <source>
        <dbReference type="ARBA" id="ARBA00023015"/>
    </source>
</evidence>
<organism evidence="9">
    <name type="scientific">Daucus carota subsp. sativus</name>
    <name type="common">Carrot</name>
    <dbReference type="NCBI Taxonomy" id="79200"/>
    <lineage>
        <taxon>Eukaryota</taxon>
        <taxon>Viridiplantae</taxon>
        <taxon>Streptophyta</taxon>
        <taxon>Embryophyta</taxon>
        <taxon>Tracheophyta</taxon>
        <taxon>Spermatophyta</taxon>
        <taxon>Magnoliopsida</taxon>
        <taxon>eudicotyledons</taxon>
        <taxon>Gunneridae</taxon>
        <taxon>Pentapetalae</taxon>
        <taxon>asterids</taxon>
        <taxon>campanulids</taxon>
        <taxon>Apiales</taxon>
        <taxon>Apiaceae</taxon>
        <taxon>Apioideae</taxon>
        <taxon>Scandiceae</taxon>
        <taxon>Daucinae</taxon>
        <taxon>Daucus</taxon>
        <taxon>Daucus sect. Daucus</taxon>
    </lineage>
</organism>
<comment type="subcellular location">
    <subcellularLocation>
        <location evidence="1">Nucleus</location>
    </subcellularLocation>
</comment>
<dbReference type="EMBL" id="LNRQ01000006">
    <property type="protein sequence ID" value="KZM91876.1"/>
    <property type="molecule type" value="Genomic_DNA"/>
</dbReference>
<dbReference type="STRING" id="79200.A0A164WJZ6"/>
<feature type="compositionally biased region" description="Low complexity" evidence="7">
    <location>
        <begin position="1"/>
        <end position="23"/>
    </location>
</feature>
<dbReference type="SUPFAM" id="SSF54171">
    <property type="entry name" value="DNA-binding domain"/>
    <property type="match status" value="2"/>
</dbReference>
<keyword evidence="2" id="KW-0805">Transcription regulation</keyword>
<proteinExistence type="predicted"/>
<dbReference type="GO" id="GO:0003700">
    <property type="term" value="F:DNA-binding transcription factor activity"/>
    <property type="evidence" value="ECO:0007669"/>
    <property type="project" value="InterPro"/>
</dbReference>
<comment type="caution">
    <text evidence="9">The sequence shown here is derived from an EMBL/GenBank/DDBJ whole genome shotgun (WGS) entry which is preliminary data.</text>
</comment>
<dbReference type="Gene3D" id="3.30.730.10">
    <property type="entry name" value="AP2/ERF domain"/>
    <property type="match status" value="2"/>
</dbReference>
<reference evidence="9" key="1">
    <citation type="journal article" date="2016" name="Nat. Genet.">
        <title>A high-quality carrot genome assembly provides new insights into carotenoid accumulation and asterid genome evolution.</title>
        <authorList>
            <person name="Iorizzo M."/>
            <person name="Ellison S."/>
            <person name="Senalik D."/>
            <person name="Zeng P."/>
            <person name="Satapoomin P."/>
            <person name="Huang J."/>
            <person name="Bowman M."/>
            <person name="Iovene M."/>
            <person name="Sanseverino W."/>
            <person name="Cavagnaro P."/>
            <person name="Yildiz M."/>
            <person name="Macko-Podgorni A."/>
            <person name="Moranska E."/>
            <person name="Grzebelus E."/>
            <person name="Grzebelus D."/>
            <person name="Ashrafi H."/>
            <person name="Zheng Z."/>
            <person name="Cheng S."/>
            <person name="Spooner D."/>
            <person name="Van Deynze A."/>
            <person name="Simon P."/>
        </authorList>
    </citation>
    <scope>NUCLEOTIDE SEQUENCE [LARGE SCALE GENOMIC DNA]</scope>
    <source>
        <tissue evidence="9">Leaf</tissue>
    </source>
</reference>
<keyword evidence="6" id="KW-0175">Coiled coil</keyword>
<dbReference type="GO" id="GO:0003677">
    <property type="term" value="F:DNA binding"/>
    <property type="evidence" value="ECO:0007669"/>
    <property type="project" value="UniProtKB-KW"/>
</dbReference>
<feature type="region of interest" description="Disordered" evidence="7">
    <location>
        <begin position="389"/>
        <end position="413"/>
    </location>
</feature>
<dbReference type="InterPro" id="IPR036955">
    <property type="entry name" value="AP2/ERF_dom_sf"/>
</dbReference>